<dbReference type="Pfam" id="PF00205">
    <property type="entry name" value="TPP_enzyme_M"/>
    <property type="match status" value="1"/>
</dbReference>
<proteinExistence type="inferred from homology"/>
<feature type="region of interest" description="Disordered" evidence="4">
    <location>
        <begin position="1"/>
        <end position="26"/>
    </location>
</feature>
<gene>
    <name evidence="8" type="ORF">SAMN04489867_2784</name>
</gene>
<keyword evidence="2 3" id="KW-0786">Thiamine pyrophosphate</keyword>
<dbReference type="GO" id="GO:0003984">
    <property type="term" value="F:acetolactate synthase activity"/>
    <property type="evidence" value="ECO:0007669"/>
    <property type="project" value="TreeGrafter"/>
</dbReference>
<dbReference type="CDD" id="cd02003">
    <property type="entry name" value="TPP_IolD"/>
    <property type="match status" value="1"/>
</dbReference>
<dbReference type="Gene3D" id="3.40.50.1220">
    <property type="entry name" value="TPP-binding domain"/>
    <property type="match status" value="1"/>
</dbReference>
<dbReference type="PANTHER" id="PTHR18968">
    <property type="entry name" value="THIAMINE PYROPHOSPHATE ENZYMES"/>
    <property type="match status" value="1"/>
</dbReference>
<reference evidence="9" key="1">
    <citation type="submission" date="2016-10" db="EMBL/GenBank/DDBJ databases">
        <authorList>
            <person name="Varghese N."/>
            <person name="Submissions S."/>
        </authorList>
    </citation>
    <scope>NUCLEOTIDE SEQUENCE [LARGE SCALE GENOMIC DNA]</scope>
    <source>
        <strain evidence="9">DSM 22329</strain>
    </source>
</reference>
<protein>
    <submittedName>
        <fullName evidence="8">3D-(3,5/4)-trihydroxycyclohexane-1,2-dione hydrolase</fullName>
    </submittedName>
</protein>
<feature type="domain" description="Thiamine pyrophosphate enzyme N-terminal TPP-binding" evidence="7">
    <location>
        <begin position="90"/>
        <end position="166"/>
    </location>
</feature>
<dbReference type="InterPro" id="IPR029035">
    <property type="entry name" value="DHS-like_NAD/FAD-binding_dom"/>
</dbReference>
<evidence type="ECO:0000313" key="9">
    <source>
        <dbReference type="Proteomes" id="UP000199077"/>
    </source>
</evidence>
<dbReference type="GO" id="GO:0009097">
    <property type="term" value="P:isoleucine biosynthetic process"/>
    <property type="evidence" value="ECO:0007669"/>
    <property type="project" value="TreeGrafter"/>
</dbReference>
<dbReference type="Proteomes" id="UP000199077">
    <property type="component" value="Chromosome I"/>
</dbReference>
<feature type="domain" description="Thiamine pyrophosphate enzyme central" evidence="5">
    <location>
        <begin position="253"/>
        <end position="386"/>
    </location>
</feature>
<dbReference type="InterPro" id="IPR029061">
    <property type="entry name" value="THDP-binding"/>
</dbReference>
<dbReference type="GO" id="GO:0030976">
    <property type="term" value="F:thiamine pyrophosphate binding"/>
    <property type="evidence" value="ECO:0007669"/>
    <property type="project" value="InterPro"/>
</dbReference>
<dbReference type="NCBIfam" id="TIGR04377">
    <property type="entry name" value="myo_inos_iolD"/>
    <property type="match status" value="1"/>
</dbReference>
<evidence type="ECO:0000259" key="6">
    <source>
        <dbReference type="Pfam" id="PF02775"/>
    </source>
</evidence>
<dbReference type="GO" id="GO:0019310">
    <property type="term" value="P:inositol catabolic process"/>
    <property type="evidence" value="ECO:0007669"/>
    <property type="project" value="InterPro"/>
</dbReference>
<evidence type="ECO:0000313" key="8">
    <source>
        <dbReference type="EMBL" id="SDP52607.1"/>
    </source>
</evidence>
<evidence type="ECO:0000256" key="4">
    <source>
        <dbReference type="SAM" id="MobiDB-lite"/>
    </source>
</evidence>
<dbReference type="OrthoDB" id="3194735at2"/>
<dbReference type="GO" id="GO:0000287">
    <property type="term" value="F:magnesium ion binding"/>
    <property type="evidence" value="ECO:0007669"/>
    <property type="project" value="InterPro"/>
</dbReference>
<evidence type="ECO:0000259" key="7">
    <source>
        <dbReference type="Pfam" id="PF02776"/>
    </source>
</evidence>
<dbReference type="EMBL" id="LT629711">
    <property type="protein sequence ID" value="SDP52607.1"/>
    <property type="molecule type" value="Genomic_DNA"/>
</dbReference>
<evidence type="ECO:0000259" key="5">
    <source>
        <dbReference type="Pfam" id="PF00205"/>
    </source>
</evidence>
<keyword evidence="9" id="KW-1185">Reference proteome</keyword>
<organism evidence="8 9">
    <name type="scientific">Pedococcus dokdonensis</name>
    <dbReference type="NCBI Taxonomy" id="443156"/>
    <lineage>
        <taxon>Bacteria</taxon>
        <taxon>Bacillati</taxon>
        <taxon>Actinomycetota</taxon>
        <taxon>Actinomycetes</taxon>
        <taxon>Micrococcales</taxon>
        <taxon>Intrasporangiaceae</taxon>
        <taxon>Pedococcus</taxon>
    </lineage>
</organism>
<dbReference type="GO" id="GO:0009099">
    <property type="term" value="P:L-valine biosynthetic process"/>
    <property type="evidence" value="ECO:0007669"/>
    <property type="project" value="TreeGrafter"/>
</dbReference>
<feature type="domain" description="Thiamine pyrophosphate enzyme TPP-binding" evidence="6">
    <location>
        <begin position="457"/>
        <end position="618"/>
    </location>
</feature>
<dbReference type="STRING" id="443156.SAMN04489867_2784"/>
<dbReference type="InterPro" id="IPR030817">
    <property type="entry name" value="Myo_inos_IolD"/>
</dbReference>
<dbReference type="GO" id="GO:0050660">
    <property type="term" value="F:flavin adenine dinucleotide binding"/>
    <property type="evidence" value="ECO:0007669"/>
    <property type="project" value="TreeGrafter"/>
</dbReference>
<comment type="similarity">
    <text evidence="1 3">Belongs to the TPP enzyme family.</text>
</comment>
<name>A0A1H0TF12_9MICO</name>
<dbReference type="SUPFAM" id="SSF52467">
    <property type="entry name" value="DHS-like NAD/FAD-binding domain"/>
    <property type="match status" value="1"/>
</dbReference>
<accession>A0A1H0TF12</accession>
<dbReference type="InterPro" id="IPR045229">
    <property type="entry name" value="TPP_enz"/>
</dbReference>
<dbReference type="PANTHER" id="PTHR18968:SF9">
    <property type="entry name" value="3D-(3,5_4)-TRIHYDROXYCYCLOHEXANE-1,2-DIONE HYDROLASE"/>
    <property type="match status" value="1"/>
</dbReference>
<dbReference type="InterPro" id="IPR011766">
    <property type="entry name" value="TPP_enzyme_TPP-bd"/>
</dbReference>
<evidence type="ECO:0000256" key="1">
    <source>
        <dbReference type="ARBA" id="ARBA00007812"/>
    </source>
</evidence>
<dbReference type="Gene3D" id="3.40.50.970">
    <property type="match status" value="2"/>
</dbReference>
<dbReference type="InterPro" id="IPR012001">
    <property type="entry name" value="Thiamin_PyroP_enz_TPP-bd_dom"/>
</dbReference>
<keyword evidence="8" id="KW-0378">Hydrolase</keyword>
<dbReference type="InterPro" id="IPR012000">
    <property type="entry name" value="Thiamin_PyroP_enz_cen_dom"/>
</dbReference>
<dbReference type="CDD" id="cd07035">
    <property type="entry name" value="TPP_PYR_POX_like"/>
    <property type="match status" value="1"/>
</dbReference>
<dbReference type="GO" id="GO:0005948">
    <property type="term" value="C:acetolactate synthase complex"/>
    <property type="evidence" value="ECO:0007669"/>
    <property type="project" value="TreeGrafter"/>
</dbReference>
<dbReference type="RefSeq" id="WP_091786618.1">
    <property type="nucleotide sequence ID" value="NZ_LT629711.1"/>
</dbReference>
<evidence type="ECO:0000256" key="2">
    <source>
        <dbReference type="ARBA" id="ARBA00023052"/>
    </source>
</evidence>
<dbReference type="Pfam" id="PF02775">
    <property type="entry name" value="TPP_enzyme_C"/>
    <property type="match status" value="1"/>
</dbReference>
<sequence>MSDASETTDTDTDTDTDPANGTDPVNGTVRLTVAQALVRFLGQQWTERDGERQRLFAGCLGIFGHGNVAGVGQALLQQELAFEGRDGDNPLPYVLARNEQAMVHTAVGYARHRDRLQTWACTASVGPGSTNMLTGAALATINRIPVLLLPSGTFATRVASPVLQELEQPYAADVTVNDAFRPLSRFFDRVSRPEQLPSALLGAMRVLTDPVDTGAVTIALPQDVQAEAFDWPVALFAERTWHIARPPAEPARIEEAAALVRSARRPLIVAGGGVHYSGAEEALAALATATGVPVAETQAGKGSLLHGHPQLVGAIGSTGTTAANALAAEADLVIGIGTRWSDFTTASRSAFQDNEVRFVNINVAPVDALKQGAVSVVADARSALVSLSDALAGHEVEGAYRARQGELWAAWDTQVEAAYQPPASVTDALADGLLTQGSVLGVVNELSDPRDVVLCAAGSMPGDLHKLWRVRDRKGYHVEYGYSCMGYEIPAAIGVRLADDTRDVFAMVGDGGYLMMPTELVTAVQEGVKIVVVLVQNHGFHSIGSLSESLGSQRFGTRYRYRDDASGRLDGELIPVDLAANARSLGAHVVEVTSRSELETALRDAKASTHRGPIVIHVQTDPTVHAPDSGSWWDVPVAAQSELASTQAAYAAYLEHKARQRPLL</sequence>
<evidence type="ECO:0000256" key="3">
    <source>
        <dbReference type="RuleBase" id="RU362132"/>
    </source>
</evidence>
<dbReference type="AlphaFoldDB" id="A0A1H0TF12"/>
<dbReference type="Pfam" id="PF02776">
    <property type="entry name" value="TPP_enzyme_N"/>
    <property type="match status" value="1"/>
</dbReference>
<dbReference type="GO" id="GO:0016823">
    <property type="term" value="F:hydrolase activity, acting on acid carbon-carbon bonds, in ketonic substances"/>
    <property type="evidence" value="ECO:0007669"/>
    <property type="project" value="InterPro"/>
</dbReference>
<feature type="compositionally biased region" description="Acidic residues" evidence="4">
    <location>
        <begin position="1"/>
        <end position="16"/>
    </location>
</feature>
<dbReference type="SUPFAM" id="SSF52518">
    <property type="entry name" value="Thiamin diphosphate-binding fold (THDP-binding)"/>
    <property type="match status" value="2"/>
</dbReference>